<dbReference type="HOGENOM" id="CLU_023431_6_1_1"/>
<name>V4B0Z3_LOTGI</name>
<dbReference type="KEGG" id="lgi:LOTGIDRAFT_158069"/>
<dbReference type="GeneID" id="20237622"/>
<sequence length="501" mass="58946">MANKFGLGSLPLETKKPNTTAWINKAKPYFVDQIGDTLQGDLDMNNFSITNLKSPENDNDAIHKKYLMEQINSIEVNKNHLEDKISNVKRFFKRQLNNKNVVNDTKLQQEVTSLKSFIQKELVNVANKTELQNLISFISKLEDKIAKQKLDIQQLIDNIPDENEDTFQQELNALETKLNSELQKELTNIKKQIQNIDIVIQQQIQNIDDSEIKTYIHQQIQNIDDSVIQQQITTINNLVLKQDKNIVALEKKFLKKESYYFNLPFGKERDYDVSITDNIDRSKDYEYKRYKRKLTIEITFPIQVKVESIFFRQNSHMKFNARKVLQFINGTKNVETKELEINDENNKPRHLYEIKTSGKYIDRFRMLIIPDNKEDELSLGDFDMILETETPPSVSIIRNPEPEKDVITYQFLRATDFEYVKLYFVTDDIFTSIDIHKSQQQQNFLIRDDVFVKIFVYIEKPKFSVHLNKINDSKEQISLVTVNVFIEDSKHKVFLSEVHLI</sequence>
<evidence type="ECO:0000313" key="3">
    <source>
        <dbReference type="Proteomes" id="UP000030746"/>
    </source>
</evidence>
<dbReference type="RefSeq" id="XP_009049351.1">
    <property type="nucleotide sequence ID" value="XM_009051103.1"/>
</dbReference>
<evidence type="ECO:0000256" key="1">
    <source>
        <dbReference type="SAM" id="Coils"/>
    </source>
</evidence>
<dbReference type="AlphaFoldDB" id="V4B0Z3"/>
<keyword evidence="3" id="KW-1185">Reference proteome</keyword>
<protein>
    <submittedName>
        <fullName evidence="2">Uncharacterized protein</fullName>
    </submittedName>
</protein>
<dbReference type="Proteomes" id="UP000030746">
    <property type="component" value="Unassembled WGS sequence"/>
</dbReference>
<reference evidence="2 3" key="1">
    <citation type="journal article" date="2013" name="Nature">
        <title>Insights into bilaterian evolution from three spiralian genomes.</title>
        <authorList>
            <person name="Simakov O."/>
            <person name="Marletaz F."/>
            <person name="Cho S.J."/>
            <person name="Edsinger-Gonzales E."/>
            <person name="Havlak P."/>
            <person name="Hellsten U."/>
            <person name="Kuo D.H."/>
            <person name="Larsson T."/>
            <person name="Lv J."/>
            <person name="Arendt D."/>
            <person name="Savage R."/>
            <person name="Osoegawa K."/>
            <person name="de Jong P."/>
            <person name="Grimwood J."/>
            <person name="Chapman J.A."/>
            <person name="Shapiro H."/>
            <person name="Aerts A."/>
            <person name="Otillar R.P."/>
            <person name="Terry A.Y."/>
            <person name="Boore J.L."/>
            <person name="Grigoriev I.V."/>
            <person name="Lindberg D.R."/>
            <person name="Seaver E.C."/>
            <person name="Weisblat D.A."/>
            <person name="Putnam N.H."/>
            <person name="Rokhsar D.S."/>
        </authorList>
    </citation>
    <scope>NUCLEOTIDE SEQUENCE [LARGE SCALE GENOMIC DNA]</scope>
</reference>
<gene>
    <name evidence="2" type="ORF">LOTGIDRAFT_158069</name>
</gene>
<accession>V4B0Z3</accession>
<proteinExistence type="predicted"/>
<evidence type="ECO:0000313" key="2">
    <source>
        <dbReference type="EMBL" id="ESO99911.1"/>
    </source>
</evidence>
<dbReference type="EMBL" id="KB200869">
    <property type="protein sequence ID" value="ESO99911.1"/>
    <property type="molecule type" value="Genomic_DNA"/>
</dbReference>
<dbReference type="CTD" id="20237622"/>
<organism evidence="2 3">
    <name type="scientific">Lottia gigantea</name>
    <name type="common">Giant owl limpet</name>
    <dbReference type="NCBI Taxonomy" id="225164"/>
    <lineage>
        <taxon>Eukaryota</taxon>
        <taxon>Metazoa</taxon>
        <taxon>Spiralia</taxon>
        <taxon>Lophotrochozoa</taxon>
        <taxon>Mollusca</taxon>
        <taxon>Gastropoda</taxon>
        <taxon>Patellogastropoda</taxon>
        <taxon>Lottioidea</taxon>
        <taxon>Lottiidae</taxon>
        <taxon>Lottia</taxon>
    </lineage>
</organism>
<feature type="coiled-coil region" evidence="1">
    <location>
        <begin position="138"/>
        <end position="199"/>
    </location>
</feature>
<keyword evidence="1" id="KW-0175">Coiled coil</keyword>